<sequence length="193" mass="20248">MVEVVLFHHVLGLTDGVRAFADRLRAAGHTVHTPDLLDGHRSSSVEEGMAHVRELGFGTVVERGEAAVADLPVALVVAGFSMGVLPAQRVAQTRAGVRGAVLMESFVPPAELGPPWPAGVPVQVHGMDADPVFAEEGDLDAARGFAGSGVAEVELFTYPGDVHLFADDSLPTYDADAAGLLADRFLVFLDRVG</sequence>
<dbReference type="Pfam" id="PF01738">
    <property type="entry name" value="DLH"/>
    <property type="match status" value="1"/>
</dbReference>
<gene>
    <name evidence="2" type="ORF">QWY29_05390</name>
</gene>
<reference evidence="2" key="1">
    <citation type="submission" date="2023-06" db="EMBL/GenBank/DDBJ databases">
        <title>Draft genome sequence of Nocardioides sp. SOB72.</title>
        <authorList>
            <person name="Zhang G."/>
        </authorList>
    </citation>
    <scope>NUCLEOTIDE SEQUENCE</scope>
    <source>
        <strain evidence="2">SOB72</strain>
    </source>
</reference>
<comment type="caution">
    <text evidence="2">The sequence shown here is derived from an EMBL/GenBank/DDBJ whole genome shotgun (WGS) entry which is preliminary data.</text>
</comment>
<keyword evidence="3" id="KW-1185">Reference proteome</keyword>
<evidence type="ECO:0000313" key="3">
    <source>
        <dbReference type="Proteomes" id="UP001168537"/>
    </source>
</evidence>
<dbReference type="SUPFAM" id="SSF53474">
    <property type="entry name" value="alpha/beta-Hydrolases"/>
    <property type="match status" value="1"/>
</dbReference>
<dbReference type="Gene3D" id="3.40.50.1820">
    <property type="entry name" value="alpha/beta hydrolase"/>
    <property type="match status" value="1"/>
</dbReference>
<keyword evidence="2" id="KW-0378">Hydrolase</keyword>
<dbReference type="EMBL" id="JAUHJR010000002">
    <property type="protein sequence ID" value="MDN4160780.1"/>
    <property type="molecule type" value="Genomic_DNA"/>
</dbReference>
<evidence type="ECO:0000259" key="1">
    <source>
        <dbReference type="Pfam" id="PF01738"/>
    </source>
</evidence>
<dbReference type="Proteomes" id="UP001168537">
    <property type="component" value="Unassembled WGS sequence"/>
</dbReference>
<dbReference type="RefSeq" id="WP_300959669.1">
    <property type="nucleotide sequence ID" value="NZ_JAUHJR010000002.1"/>
</dbReference>
<dbReference type="InterPro" id="IPR002925">
    <property type="entry name" value="Dienelactn_hydro"/>
</dbReference>
<dbReference type="PANTHER" id="PTHR46623">
    <property type="entry name" value="CARBOXYMETHYLENEBUTENOLIDASE-RELATED"/>
    <property type="match status" value="1"/>
</dbReference>
<dbReference type="PANTHER" id="PTHR46623:SF6">
    <property type="entry name" value="ALPHA_BETA-HYDROLASES SUPERFAMILY PROTEIN"/>
    <property type="match status" value="1"/>
</dbReference>
<organism evidence="2 3">
    <name type="scientific">Nocardioides abyssi</name>
    <dbReference type="NCBI Taxonomy" id="3058370"/>
    <lineage>
        <taxon>Bacteria</taxon>
        <taxon>Bacillati</taxon>
        <taxon>Actinomycetota</taxon>
        <taxon>Actinomycetes</taxon>
        <taxon>Propionibacteriales</taxon>
        <taxon>Nocardioidaceae</taxon>
        <taxon>Nocardioides</taxon>
    </lineage>
</organism>
<dbReference type="GO" id="GO:0016787">
    <property type="term" value="F:hydrolase activity"/>
    <property type="evidence" value="ECO:0007669"/>
    <property type="project" value="UniProtKB-KW"/>
</dbReference>
<accession>A0ABT8ERK1</accession>
<protein>
    <submittedName>
        <fullName evidence="2">Dienelactone hydrolase family protein</fullName>
    </submittedName>
</protein>
<dbReference type="InterPro" id="IPR029058">
    <property type="entry name" value="AB_hydrolase_fold"/>
</dbReference>
<evidence type="ECO:0000313" key="2">
    <source>
        <dbReference type="EMBL" id="MDN4160780.1"/>
    </source>
</evidence>
<proteinExistence type="predicted"/>
<dbReference type="InterPro" id="IPR051049">
    <property type="entry name" value="Dienelactone_hydrolase-like"/>
</dbReference>
<feature type="domain" description="Dienelactone hydrolase" evidence="1">
    <location>
        <begin position="4"/>
        <end position="191"/>
    </location>
</feature>
<name>A0ABT8ERK1_9ACTN</name>